<reference evidence="1 2" key="1">
    <citation type="submission" date="2016-10" db="EMBL/GenBank/DDBJ databases">
        <authorList>
            <person name="de Groot N.N."/>
        </authorList>
    </citation>
    <scope>NUCLEOTIDE SEQUENCE [LARGE SCALE GENOMIC DNA]</scope>
    <source>
        <strain evidence="1 2">DSM 28129</strain>
    </source>
</reference>
<name>A0A1G7MTZ6_9BACL</name>
<dbReference type="EMBL" id="FNBG01000014">
    <property type="protein sequence ID" value="SDF65121.1"/>
    <property type="molecule type" value="Genomic_DNA"/>
</dbReference>
<protein>
    <submittedName>
        <fullName evidence="1">Uncharacterized protein</fullName>
    </submittedName>
</protein>
<sequence>MIVVEMETVKLAQIVMKWFPDMLPFLNQKELDSMIILRDGLTILEPEDAMEIIQFSICEHQNSAFLH</sequence>
<organism evidence="1 2">
    <name type="scientific">Fontibacillus panacisegetis</name>
    <dbReference type="NCBI Taxonomy" id="670482"/>
    <lineage>
        <taxon>Bacteria</taxon>
        <taxon>Bacillati</taxon>
        <taxon>Bacillota</taxon>
        <taxon>Bacilli</taxon>
        <taxon>Bacillales</taxon>
        <taxon>Paenibacillaceae</taxon>
        <taxon>Fontibacillus</taxon>
    </lineage>
</organism>
<evidence type="ECO:0000313" key="1">
    <source>
        <dbReference type="EMBL" id="SDF65121.1"/>
    </source>
</evidence>
<proteinExistence type="predicted"/>
<dbReference type="AlphaFoldDB" id="A0A1G7MTZ6"/>
<dbReference type="Proteomes" id="UP000198972">
    <property type="component" value="Unassembled WGS sequence"/>
</dbReference>
<accession>A0A1G7MTZ6</accession>
<gene>
    <name evidence="1" type="ORF">SAMN04488542_11485</name>
</gene>
<keyword evidence="2" id="KW-1185">Reference proteome</keyword>
<dbReference type="STRING" id="670482.SAMN04488542_11485"/>
<evidence type="ECO:0000313" key="2">
    <source>
        <dbReference type="Proteomes" id="UP000198972"/>
    </source>
</evidence>